<gene>
    <name evidence="7" type="ORF">ALAG00032_LOCUS39</name>
</gene>
<name>A0A7S3JPN7_9STRA</name>
<dbReference type="Gene3D" id="3.10.50.40">
    <property type="match status" value="1"/>
</dbReference>
<dbReference type="PANTHER" id="PTHR10516:SF443">
    <property type="entry name" value="FK506-BINDING PROTEIN 59-RELATED"/>
    <property type="match status" value="1"/>
</dbReference>
<dbReference type="InterPro" id="IPR001179">
    <property type="entry name" value="PPIase_FKBP_dom"/>
</dbReference>
<evidence type="ECO:0000256" key="4">
    <source>
        <dbReference type="ARBA" id="ARBA00023235"/>
    </source>
</evidence>
<reference evidence="7" key="1">
    <citation type="submission" date="2021-01" db="EMBL/GenBank/DDBJ databases">
        <authorList>
            <person name="Corre E."/>
            <person name="Pelletier E."/>
            <person name="Niang G."/>
            <person name="Scheremetjew M."/>
            <person name="Finn R."/>
            <person name="Kale V."/>
            <person name="Holt S."/>
            <person name="Cochrane G."/>
            <person name="Meng A."/>
            <person name="Brown T."/>
            <person name="Cohen L."/>
        </authorList>
    </citation>
    <scope>NUCLEOTIDE SEQUENCE</scope>
    <source>
        <strain evidence="7">CCMP1510</strain>
    </source>
</reference>
<dbReference type="AlphaFoldDB" id="A0A7S3JPN7"/>
<accession>A0A7S3JPN7</accession>
<keyword evidence="4 5" id="KW-0413">Isomerase</keyword>
<evidence type="ECO:0000256" key="3">
    <source>
        <dbReference type="ARBA" id="ARBA00023110"/>
    </source>
</evidence>
<evidence type="ECO:0000259" key="6">
    <source>
        <dbReference type="PROSITE" id="PS50059"/>
    </source>
</evidence>
<proteinExistence type="predicted"/>
<dbReference type="Pfam" id="PF00254">
    <property type="entry name" value="FKBP_C"/>
    <property type="match status" value="1"/>
</dbReference>
<dbReference type="EC" id="5.2.1.8" evidence="2 5"/>
<dbReference type="EMBL" id="HBIJ01000057">
    <property type="protein sequence ID" value="CAE0359311.1"/>
    <property type="molecule type" value="Transcribed_RNA"/>
</dbReference>
<dbReference type="GO" id="GO:0005737">
    <property type="term" value="C:cytoplasm"/>
    <property type="evidence" value="ECO:0007669"/>
    <property type="project" value="TreeGrafter"/>
</dbReference>
<evidence type="ECO:0000256" key="5">
    <source>
        <dbReference type="PROSITE-ProRule" id="PRU00277"/>
    </source>
</evidence>
<evidence type="ECO:0000256" key="2">
    <source>
        <dbReference type="ARBA" id="ARBA00013194"/>
    </source>
</evidence>
<evidence type="ECO:0000313" key="7">
    <source>
        <dbReference type="EMBL" id="CAE0359311.1"/>
    </source>
</evidence>
<dbReference type="InterPro" id="IPR050689">
    <property type="entry name" value="FKBP-type_PPIase"/>
</dbReference>
<organism evidence="7">
    <name type="scientific">Aureoumbra lagunensis</name>
    <dbReference type="NCBI Taxonomy" id="44058"/>
    <lineage>
        <taxon>Eukaryota</taxon>
        <taxon>Sar</taxon>
        <taxon>Stramenopiles</taxon>
        <taxon>Ochrophyta</taxon>
        <taxon>Pelagophyceae</taxon>
        <taxon>Pelagomonadales</taxon>
        <taxon>Aureoumbra</taxon>
    </lineage>
</organism>
<comment type="catalytic activity">
    <reaction evidence="1 5">
        <text>[protein]-peptidylproline (omega=180) = [protein]-peptidylproline (omega=0)</text>
        <dbReference type="Rhea" id="RHEA:16237"/>
        <dbReference type="Rhea" id="RHEA-COMP:10747"/>
        <dbReference type="Rhea" id="RHEA-COMP:10748"/>
        <dbReference type="ChEBI" id="CHEBI:83833"/>
        <dbReference type="ChEBI" id="CHEBI:83834"/>
        <dbReference type="EC" id="5.2.1.8"/>
    </reaction>
</comment>
<dbReference type="SUPFAM" id="SSF54534">
    <property type="entry name" value="FKBP-like"/>
    <property type="match status" value="1"/>
</dbReference>
<keyword evidence="3 5" id="KW-0697">Rotamase</keyword>
<protein>
    <recommendedName>
        <fullName evidence="2 5">peptidylprolyl isomerase</fullName>
        <ecNumber evidence="2 5">5.2.1.8</ecNumber>
    </recommendedName>
</protein>
<dbReference type="PANTHER" id="PTHR10516">
    <property type="entry name" value="PEPTIDYL-PROLYL CIS-TRANS ISOMERASE"/>
    <property type="match status" value="1"/>
</dbReference>
<dbReference type="PROSITE" id="PS50059">
    <property type="entry name" value="FKBP_PPIASE"/>
    <property type="match status" value="1"/>
</dbReference>
<dbReference type="GO" id="GO:0003755">
    <property type="term" value="F:peptidyl-prolyl cis-trans isomerase activity"/>
    <property type="evidence" value="ECO:0007669"/>
    <property type="project" value="UniProtKB-KW"/>
</dbReference>
<feature type="domain" description="PPIase FKBP-type" evidence="6">
    <location>
        <begin position="27"/>
        <end position="118"/>
    </location>
</feature>
<evidence type="ECO:0000256" key="1">
    <source>
        <dbReference type="ARBA" id="ARBA00000971"/>
    </source>
</evidence>
<sequence>MSIEEITGYSTTKQIIKAGSGASVTKGATVTVHATGVVKETGKKFWSTKDPGQKPFTYTAGVGGVITGWDQGCLGMKLGEIRELVIPASEGYGANGFPAWGIPPGGTLNFTLECLKIE</sequence>
<dbReference type="InterPro" id="IPR046357">
    <property type="entry name" value="PPIase_dom_sf"/>
</dbReference>